<evidence type="ECO:0000313" key="4">
    <source>
        <dbReference type="Proteomes" id="UP000199663"/>
    </source>
</evidence>
<protein>
    <recommendedName>
        <fullName evidence="2">HPt domain-containing protein</fullName>
    </recommendedName>
</protein>
<evidence type="ECO:0000259" key="2">
    <source>
        <dbReference type="PROSITE" id="PS50894"/>
    </source>
</evidence>
<dbReference type="Proteomes" id="UP000199663">
    <property type="component" value="Unassembled WGS sequence"/>
</dbReference>
<dbReference type="SUPFAM" id="SSF47226">
    <property type="entry name" value="Histidine-containing phosphotransfer domain, HPT domain"/>
    <property type="match status" value="1"/>
</dbReference>
<feature type="modified residue" description="Phosphohistidine" evidence="1">
    <location>
        <position position="57"/>
    </location>
</feature>
<accession>A0A1H3TUK6</accession>
<evidence type="ECO:0000256" key="1">
    <source>
        <dbReference type="PROSITE-ProRule" id="PRU00110"/>
    </source>
</evidence>
<evidence type="ECO:0000313" key="3">
    <source>
        <dbReference type="EMBL" id="SDZ53395.1"/>
    </source>
</evidence>
<comment type="caution">
    <text evidence="3">The sequence shown here is derived from an EMBL/GenBank/DDBJ whole genome shotgun (WGS) entry which is preliminary data.</text>
</comment>
<name>A0A1H3TUK6_9BACT</name>
<dbReference type="PROSITE" id="PS50894">
    <property type="entry name" value="HPT"/>
    <property type="match status" value="1"/>
</dbReference>
<proteinExistence type="predicted"/>
<reference evidence="3 4" key="1">
    <citation type="submission" date="2016-10" db="EMBL/GenBank/DDBJ databases">
        <authorList>
            <person name="Varghese N."/>
            <person name="Submissions S."/>
        </authorList>
    </citation>
    <scope>NUCLEOTIDE SEQUENCE [LARGE SCALE GENOMIC DNA]</scope>
    <source>
        <strain evidence="3 4">DSM 17997</strain>
    </source>
</reference>
<gene>
    <name evidence="3" type="ORF">SAMN05444412_12130</name>
</gene>
<dbReference type="InterPro" id="IPR036641">
    <property type="entry name" value="HPT_dom_sf"/>
</dbReference>
<dbReference type="Gene3D" id="1.20.120.160">
    <property type="entry name" value="HPT domain"/>
    <property type="match status" value="1"/>
</dbReference>
<keyword evidence="4" id="KW-1185">Reference proteome</keyword>
<organism evidence="3 4">
    <name type="scientific">Rhodonellum ikkaensis</name>
    <dbReference type="NCBI Taxonomy" id="336829"/>
    <lineage>
        <taxon>Bacteria</taxon>
        <taxon>Pseudomonadati</taxon>
        <taxon>Bacteroidota</taxon>
        <taxon>Cytophagia</taxon>
        <taxon>Cytophagales</taxon>
        <taxon>Cytophagaceae</taxon>
        <taxon>Rhodonellum</taxon>
    </lineage>
</organism>
<dbReference type="RefSeq" id="WP_019600267.1">
    <property type="nucleotide sequence ID" value="NZ_FNQC01000021.1"/>
</dbReference>
<dbReference type="EMBL" id="FNQC01000021">
    <property type="protein sequence ID" value="SDZ53395.1"/>
    <property type="molecule type" value="Genomic_DNA"/>
</dbReference>
<keyword evidence="1" id="KW-0597">Phosphoprotein</keyword>
<dbReference type="InterPro" id="IPR008207">
    <property type="entry name" value="Sig_transdc_His_kin_Hpt_dom"/>
</dbReference>
<sequence length="110" mass="12975">MYQLINPQIIFQYFGDDDEEMLREMIQIILDTNFNDLKHLEQYYVSGDLAMVKKKCHKSKPSMSYVGAMKTRKLLEEIEADLENSHPKYLELLKDLDILDAELNSFLKNL</sequence>
<feature type="domain" description="HPt" evidence="2">
    <location>
        <begin position="18"/>
        <end position="110"/>
    </location>
</feature>